<comment type="similarity">
    <text evidence="1">Belongs to the transglycosylase family. Rpf subfamily.</text>
</comment>
<feature type="compositionally biased region" description="Polar residues" evidence="3">
    <location>
        <begin position="190"/>
        <end position="215"/>
    </location>
</feature>
<evidence type="ECO:0000313" key="6">
    <source>
        <dbReference type="Proteomes" id="UP000746595"/>
    </source>
</evidence>
<feature type="compositionally biased region" description="Polar residues" evidence="3">
    <location>
        <begin position="142"/>
        <end position="154"/>
    </location>
</feature>
<dbReference type="SUPFAM" id="SSF53955">
    <property type="entry name" value="Lysozyme-like"/>
    <property type="match status" value="1"/>
</dbReference>
<protein>
    <submittedName>
        <fullName evidence="5">LysM peptidoglycan-binding domain-containing protein</fullName>
    </submittedName>
</protein>
<sequence>MMVLDDLCGGWHWRNMIQLNTKSKNIRRGAATAAALALAGGAMVMTVAPASAASTGTWDALANCESGGNWSINTGNGFKGGLQFTNSTWAAYGGSGSADNASKSQQIAVAEKVLAGQGWGAWPACSAKLGLSGKSGSIAGSNSSEPKATTTQQAPKSTTSTPKKSTYKSSESTYKSNESTYKSAPKQIKSVPSKSVTSTGNRVESAPTSSAPTINVNVADSGKNYTVKSGDTMFTIAQDQGLDSWSDLYSLNHDVVPNADLIFVGQSLDLPSK</sequence>
<dbReference type="InterPro" id="IPR036779">
    <property type="entry name" value="LysM_dom_sf"/>
</dbReference>
<dbReference type="EMBL" id="JAAWVT010000006">
    <property type="protein sequence ID" value="NKG21747.1"/>
    <property type="molecule type" value="Genomic_DNA"/>
</dbReference>
<dbReference type="Gene3D" id="1.10.530.10">
    <property type="match status" value="1"/>
</dbReference>
<organism evidence="5 6">
    <name type="scientific">Paeniglutamicibacter terrestris</name>
    <dbReference type="NCBI Taxonomy" id="2723403"/>
    <lineage>
        <taxon>Bacteria</taxon>
        <taxon>Bacillati</taxon>
        <taxon>Actinomycetota</taxon>
        <taxon>Actinomycetes</taxon>
        <taxon>Micrococcales</taxon>
        <taxon>Micrococcaceae</taxon>
        <taxon>Paeniglutamicibacter</taxon>
    </lineage>
</organism>
<dbReference type="CDD" id="cd13925">
    <property type="entry name" value="RPF"/>
    <property type="match status" value="1"/>
</dbReference>
<dbReference type="InterPro" id="IPR023346">
    <property type="entry name" value="Lysozyme-like_dom_sf"/>
</dbReference>
<dbReference type="PANTHER" id="PTHR34700">
    <property type="entry name" value="POTASSIUM BINDING PROTEIN KBP"/>
    <property type="match status" value="1"/>
</dbReference>
<keyword evidence="6" id="KW-1185">Reference proteome</keyword>
<evidence type="ECO:0000259" key="4">
    <source>
        <dbReference type="PROSITE" id="PS51782"/>
    </source>
</evidence>
<dbReference type="SUPFAM" id="SSF54106">
    <property type="entry name" value="LysM domain"/>
    <property type="match status" value="1"/>
</dbReference>
<gene>
    <name evidence="5" type="ORF">HED64_13650</name>
</gene>
<keyword evidence="2" id="KW-0378">Hydrolase</keyword>
<dbReference type="InterPro" id="IPR052196">
    <property type="entry name" value="Bact_Kbp"/>
</dbReference>
<evidence type="ECO:0000313" key="5">
    <source>
        <dbReference type="EMBL" id="NKG21747.1"/>
    </source>
</evidence>
<reference evidence="5 6" key="1">
    <citation type="submission" date="2020-04" db="EMBL/GenBank/DDBJ databases">
        <title>Paeniglutamicibacter sp. ANT13_2, a novel actinomycete isolated from sediment in Antarctica.</title>
        <authorList>
            <person name="Sakdapetsiri C."/>
            <person name="Pinyakong O."/>
        </authorList>
    </citation>
    <scope>NUCLEOTIDE SEQUENCE [LARGE SCALE GENOMIC DNA]</scope>
    <source>
        <strain evidence="5 6">ANT13_2</strain>
    </source>
</reference>
<feature type="compositionally biased region" description="Low complexity" evidence="3">
    <location>
        <begin position="155"/>
        <end position="180"/>
    </location>
</feature>
<dbReference type="CDD" id="cd00118">
    <property type="entry name" value="LysM"/>
    <property type="match status" value="1"/>
</dbReference>
<feature type="region of interest" description="Disordered" evidence="3">
    <location>
        <begin position="135"/>
        <end position="215"/>
    </location>
</feature>
<evidence type="ECO:0000256" key="3">
    <source>
        <dbReference type="SAM" id="MobiDB-lite"/>
    </source>
</evidence>
<dbReference type="InterPro" id="IPR018392">
    <property type="entry name" value="LysM"/>
</dbReference>
<dbReference type="Pfam" id="PF01476">
    <property type="entry name" value="LysM"/>
    <property type="match status" value="1"/>
</dbReference>
<dbReference type="Pfam" id="PF06737">
    <property type="entry name" value="Transglycosylas"/>
    <property type="match status" value="1"/>
</dbReference>
<dbReference type="SMART" id="SM00257">
    <property type="entry name" value="LysM"/>
    <property type="match status" value="1"/>
</dbReference>
<proteinExistence type="inferred from homology"/>
<dbReference type="PANTHER" id="PTHR34700:SF4">
    <property type="entry name" value="PHAGE-LIKE ELEMENT PBSX PROTEIN XKDP"/>
    <property type="match status" value="1"/>
</dbReference>
<dbReference type="Proteomes" id="UP000746595">
    <property type="component" value="Unassembled WGS sequence"/>
</dbReference>
<feature type="domain" description="LysM" evidence="4">
    <location>
        <begin position="223"/>
        <end position="270"/>
    </location>
</feature>
<comment type="caution">
    <text evidence="5">The sequence shown here is derived from an EMBL/GenBank/DDBJ whole genome shotgun (WGS) entry which is preliminary data.</text>
</comment>
<dbReference type="PROSITE" id="PS51782">
    <property type="entry name" value="LYSM"/>
    <property type="match status" value="1"/>
</dbReference>
<evidence type="ECO:0000256" key="1">
    <source>
        <dbReference type="ARBA" id="ARBA00010830"/>
    </source>
</evidence>
<accession>A0ABX1G665</accession>
<dbReference type="Gene3D" id="3.10.350.10">
    <property type="entry name" value="LysM domain"/>
    <property type="match status" value="1"/>
</dbReference>
<name>A0ABX1G665_9MICC</name>
<dbReference type="InterPro" id="IPR010618">
    <property type="entry name" value="RPF"/>
</dbReference>
<evidence type="ECO:0000256" key="2">
    <source>
        <dbReference type="ARBA" id="ARBA00022801"/>
    </source>
</evidence>